<keyword evidence="3" id="KW-1185">Reference proteome</keyword>
<feature type="coiled-coil region" evidence="1">
    <location>
        <begin position="34"/>
        <end position="102"/>
    </location>
</feature>
<dbReference type="InterPro" id="IPR021297">
    <property type="entry name" value="YlqD"/>
</dbReference>
<gene>
    <name evidence="2" type="ORF">FRE64_14460</name>
</gene>
<sequence>MANLEGSIPMNEESKSLLLKRPINLKVIVTQRWKEEVQQQLQSQINKYDEQLQQLENQGQSAIAQVTQQGSNPSDPQVQQQLRNVQNQVNQQKSKVTEQKNQSLQQLQQVQLLEEGQEVGQGQMDSFIRIQVGDNLVKKMNAEVVIKDGIVQEIRGDI</sequence>
<dbReference type="Gene3D" id="6.10.140.1110">
    <property type="match status" value="1"/>
</dbReference>
<evidence type="ECO:0008006" key="4">
    <source>
        <dbReference type="Google" id="ProtNLM"/>
    </source>
</evidence>
<name>A0A5B8NPY2_9CHRO</name>
<reference evidence="2 3" key="1">
    <citation type="submission" date="2019-08" db="EMBL/GenBank/DDBJ databases">
        <title>Carotenoids and Carotenoid Binding Proteins in the Halophilic Cyanobacterium Euhalothece sp. ZM00.</title>
        <authorList>
            <person name="Cho S.M."/>
            <person name="Song J.Y."/>
            <person name="Park Y.-I."/>
        </authorList>
    </citation>
    <scope>NUCLEOTIDE SEQUENCE [LARGE SCALE GENOMIC DNA]</scope>
    <source>
        <strain evidence="2 3">Z-M001</strain>
    </source>
</reference>
<organism evidence="2 3">
    <name type="scientific">Euhalothece natronophila Z-M001</name>
    <dbReference type="NCBI Taxonomy" id="522448"/>
    <lineage>
        <taxon>Bacteria</taxon>
        <taxon>Bacillati</taxon>
        <taxon>Cyanobacteriota</taxon>
        <taxon>Cyanophyceae</taxon>
        <taxon>Oscillatoriophycideae</taxon>
        <taxon>Chroococcales</taxon>
        <taxon>Halothecacae</taxon>
        <taxon>Halothece cluster</taxon>
        <taxon>Euhalothece</taxon>
    </lineage>
</organism>
<dbReference type="KEGG" id="enn:FRE64_14460"/>
<protein>
    <recommendedName>
        <fullName evidence="4">YlqD protein</fullName>
    </recommendedName>
</protein>
<evidence type="ECO:0000256" key="1">
    <source>
        <dbReference type="SAM" id="Coils"/>
    </source>
</evidence>
<proteinExistence type="predicted"/>
<dbReference type="Pfam" id="PF11068">
    <property type="entry name" value="YlqD"/>
    <property type="match status" value="1"/>
</dbReference>
<keyword evidence="1" id="KW-0175">Coiled coil</keyword>
<accession>A0A5B8NPY2</accession>
<dbReference type="Proteomes" id="UP000318453">
    <property type="component" value="Chromosome"/>
</dbReference>
<dbReference type="AlphaFoldDB" id="A0A5B8NPY2"/>
<dbReference type="OrthoDB" id="9804635at2"/>
<evidence type="ECO:0000313" key="3">
    <source>
        <dbReference type="Proteomes" id="UP000318453"/>
    </source>
</evidence>
<evidence type="ECO:0000313" key="2">
    <source>
        <dbReference type="EMBL" id="QDZ41036.1"/>
    </source>
</evidence>
<dbReference type="EMBL" id="CP042326">
    <property type="protein sequence ID" value="QDZ41036.1"/>
    <property type="molecule type" value="Genomic_DNA"/>
</dbReference>